<comment type="caution">
    <text evidence="3">The sequence shown here is derived from an EMBL/GenBank/DDBJ whole genome shotgun (WGS) entry which is preliminary data.</text>
</comment>
<dbReference type="Proteomes" id="UP001497480">
    <property type="component" value="Unassembled WGS sequence"/>
</dbReference>
<name>A0AAV1WMK0_LUPLU</name>
<accession>A0AAV1WMK0</accession>
<sequence>MENQNGTNINLGKFTWIIQSFSKKNTKKLQSKSFIIGDSRWRIVVQPIEKGVEHLSLCLRISGPLPAYGWTKFAYFKLSLINQMDSEKSIVKETQQKFDSRYRIWGSSFMNLSDFYNPKQGYLINGHCIIGAHVTVSNNAFQITTPSLTNSVSIAGLTECSDETRSSTTQTESEFRSQEDFRILVPPSEESLNLNQIHFEETKSPKPSLYPSIYDDVPKEVPLIHLSEVLDINSLGLEEATFFPLLEEVCLYHPSLIKSQMKKSPKYILWAFTTLGRVIHFLKTTKAKNMDEKTHENLEHLWEEVQVFGFDLTWLEPYIQSALDVKAYLEKAEKVKNLKESVIYLEIEVRKLRTKLAVTEVDVDIARKDLEEVEIGYEERDIDAELGYEI</sequence>
<dbReference type="InterPro" id="IPR050804">
    <property type="entry name" value="MCC"/>
</dbReference>
<evidence type="ECO:0000259" key="2">
    <source>
        <dbReference type="PROSITE" id="PS50144"/>
    </source>
</evidence>
<gene>
    <name evidence="3" type="ORF">LLUT_LOCUS11624</name>
</gene>
<dbReference type="AlphaFoldDB" id="A0AAV1WMK0"/>
<dbReference type="EMBL" id="CAXHTB010000008">
    <property type="protein sequence ID" value="CAL0310564.1"/>
    <property type="molecule type" value="Genomic_DNA"/>
</dbReference>
<evidence type="ECO:0000313" key="3">
    <source>
        <dbReference type="EMBL" id="CAL0310564.1"/>
    </source>
</evidence>
<dbReference type="InterPro" id="IPR002083">
    <property type="entry name" value="MATH/TRAF_dom"/>
</dbReference>
<evidence type="ECO:0000256" key="1">
    <source>
        <dbReference type="ARBA" id="ARBA00023054"/>
    </source>
</evidence>
<proteinExistence type="predicted"/>
<feature type="domain" description="MATH" evidence="2">
    <location>
        <begin position="11"/>
        <end position="134"/>
    </location>
</feature>
<dbReference type="Gene3D" id="2.60.210.10">
    <property type="entry name" value="Apoptosis, Tumor Necrosis Factor Receptor Associated Protein 2, Chain A"/>
    <property type="match status" value="1"/>
</dbReference>
<keyword evidence="4" id="KW-1185">Reference proteome</keyword>
<keyword evidence="1" id="KW-0175">Coiled coil</keyword>
<dbReference type="InterPro" id="IPR008974">
    <property type="entry name" value="TRAF-like"/>
</dbReference>
<dbReference type="SMART" id="SM00061">
    <property type="entry name" value="MATH"/>
    <property type="match status" value="1"/>
</dbReference>
<dbReference type="Pfam" id="PF22486">
    <property type="entry name" value="MATH_2"/>
    <property type="match status" value="1"/>
</dbReference>
<dbReference type="SUPFAM" id="SSF49599">
    <property type="entry name" value="TRAF domain-like"/>
    <property type="match status" value="1"/>
</dbReference>
<dbReference type="CDD" id="cd00121">
    <property type="entry name" value="MATH"/>
    <property type="match status" value="1"/>
</dbReference>
<evidence type="ECO:0000313" key="4">
    <source>
        <dbReference type="Proteomes" id="UP001497480"/>
    </source>
</evidence>
<dbReference type="PANTHER" id="PTHR46236:SF36">
    <property type="entry name" value="MATH (MEPRIN AND TRAF-C-LIKE) DOMAIN PROTEIN"/>
    <property type="match status" value="1"/>
</dbReference>
<protein>
    <recommendedName>
        <fullName evidence="2">MATH domain-containing protein</fullName>
    </recommendedName>
</protein>
<organism evidence="3 4">
    <name type="scientific">Lupinus luteus</name>
    <name type="common">European yellow lupine</name>
    <dbReference type="NCBI Taxonomy" id="3873"/>
    <lineage>
        <taxon>Eukaryota</taxon>
        <taxon>Viridiplantae</taxon>
        <taxon>Streptophyta</taxon>
        <taxon>Embryophyta</taxon>
        <taxon>Tracheophyta</taxon>
        <taxon>Spermatophyta</taxon>
        <taxon>Magnoliopsida</taxon>
        <taxon>eudicotyledons</taxon>
        <taxon>Gunneridae</taxon>
        <taxon>Pentapetalae</taxon>
        <taxon>rosids</taxon>
        <taxon>fabids</taxon>
        <taxon>Fabales</taxon>
        <taxon>Fabaceae</taxon>
        <taxon>Papilionoideae</taxon>
        <taxon>50 kb inversion clade</taxon>
        <taxon>genistoids sensu lato</taxon>
        <taxon>core genistoids</taxon>
        <taxon>Genisteae</taxon>
        <taxon>Lupinus</taxon>
    </lineage>
</organism>
<dbReference type="PANTHER" id="PTHR46236">
    <property type="entry name" value="TRAF-LIKE SUPERFAMILY PROTEIN"/>
    <property type="match status" value="1"/>
</dbReference>
<reference evidence="3 4" key="1">
    <citation type="submission" date="2024-03" db="EMBL/GenBank/DDBJ databases">
        <authorList>
            <person name="Martinez-Hernandez J."/>
        </authorList>
    </citation>
    <scope>NUCLEOTIDE SEQUENCE [LARGE SCALE GENOMIC DNA]</scope>
</reference>
<dbReference type="PROSITE" id="PS50144">
    <property type="entry name" value="MATH"/>
    <property type="match status" value="1"/>
</dbReference>